<evidence type="ECO:0000256" key="1">
    <source>
        <dbReference type="ARBA" id="ARBA00010458"/>
    </source>
</evidence>
<dbReference type="GO" id="GO:0005739">
    <property type="term" value="C:mitochondrion"/>
    <property type="evidence" value="ECO:0007669"/>
    <property type="project" value="TreeGrafter"/>
</dbReference>
<evidence type="ECO:0000259" key="5">
    <source>
        <dbReference type="PROSITE" id="PS51770"/>
    </source>
</evidence>
<evidence type="ECO:0000256" key="3">
    <source>
        <dbReference type="ARBA" id="ARBA00022801"/>
    </source>
</evidence>
<gene>
    <name evidence="6" type="ORF">BB561_004605</name>
</gene>
<name>A0A2T9YF71_9FUNG</name>
<dbReference type="PANTHER" id="PTHR12655">
    <property type="entry name" value="ACYL-COA THIOESTERASE"/>
    <property type="match status" value="1"/>
</dbReference>
<dbReference type="OrthoDB" id="331699at2759"/>
<keyword evidence="3" id="KW-0378">Hydrolase</keyword>
<dbReference type="Gene3D" id="3.10.129.10">
    <property type="entry name" value="Hotdog Thioesterase"/>
    <property type="match status" value="2"/>
</dbReference>
<comment type="caution">
    <text evidence="6">The sequence shown here is derived from an EMBL/GenBank/DDBJ whole genome shotgun (WGS) entry which is preliminary data.</text>
</comment>
<dbReference type="GO" id="GO:0047617">
    <property type="term" value="F:fatty acyl-CoA hydrolase activity"/>
    <property type="evidence" value="ECO:0007669"/>
    <property type="project" value="TreeGrafter"/>
</dbReference>
<dbReference type="InterPro" id="IPR029069">
    <property type="entry name" value="HotDog_dom_sf"/>
</dbReference>
<proteinExistence type="inferred from homology"/>
<keyword evidence="2" id="KW-0677">Repeat</keyword>
<dbReference type="CDD" id="cd03442">
    <property type="entry name" value="BFIT_BACH"/>
    <property type="match status" value="2"/>
</dbReference>
<dbReference type="EMBL" id="MBFR01000225">
    <property type="protein sequence ID" value="PVU90998.1"/>
    <property type="molecule type" value="Genomic_DNA"/>
</dbReference>
<keyword evidence="7" id="KW-1185">Reference proteome</keyword>
<accession>A0A2T9YF71</accession>
<dbReference type="PROSITE" id="PS51770">
    <property type="entry name" value="HOTDOG_ACOT"/>
    <property type="match status" value="2"/>
</dbReference>
<protein>
    <recommendedName>
        <fullName evidence="5">HotDog ACOT-type domain-containing protein</fullName>
    </recommendedName>
</protein>
<evidence type="ECO:0000313" key="7">
    <source>
        <dbReference type="Proteomes" id="UP000245383"/>
    </source>
</evidence>
<keyword evidence="4" id="KW-0809">Transit peptide</keyword>
<feature type="domain" description="HotDog ACOT-type" evidence="5">
    <location>
        <begin position="127"/>
        <end position="256"/>
    </location>
</feature>
<feature type="domain" description="HotDog ACOT-type" evidence="5">
    <location>
        <begin position="336"/>
        <end position="470"/>
    </location>
</feature>
<organism evidence="6 7">
    <name type="scientific">Smittium simulii</name>
    <dbReference type="NCBI Taxonomy" id="133385"/>
    <lineage>
        <taxon>Eukaryota</taxon>
        <taxon>Fungi</taxon>
        <taxon>Fungi incertae sedis</taxon>
        <taxon>Zoopagomycota</taxon>
        <taxon>Kickxellomycotina</taxon>
        <taxon>Harpellomycetes</taxon>
        <taxon>Harpellales</taxon>
        <taxon>Legeriomycetaceae</taxon>
        <taxon>Smittium</taxon>
    </lineage>
</organism>
<evidence type="ECO:0000313" key="6">
    <source>
        <dbReference type="EMBL" id="PVU90998.1"/>
    </source>
</evidence>
<evidence type="ECO:0000256" key="4">
    <source>
        <dbReference type="ARBA" id="ARBA00022946"/>
    </source>
</evidence>
<evidence type="ECO:0000256" key="2">
    <source>
        <dbReference type="ARBA" id="ARBA00022737"/>
    </source>
</evidence>
<dbReference type="PANTHER" id="PTHR12655:SF0">
    <property type="entry name" value="ACYL-COENZYME A THIOESTERASE 9, MITOCHONDRIAL"/>
    <property type="match status" value="1"/>
</dbReference>
<dbReference type="GO" id="GO:0006637">
    <property type="term" value="P:acyl-CoA metabolic process"/>
    <property type="evidence" value="ECO:0007669"/>
    <property type="project" value="TreeGrafter"/>
</dbReference>
<sequence>MLLSTLFVKRVSQLYCKCSHQTFKQLQQAARILPIQARTFITREISAIPEINNEKSEIFEKMKQWEKVLDQYSVLPTTLTDITELYKKLDSQLNESTQQDNALFIDQSNIVSPKDLTLKTMKDSYCELWLPFTDVPALYEEYVDFAGFTRIGKILQDLDRLAGAVAYKHTSDQHGNISNITIVTAAVDRIDIIGSLECNVNYKASGVVSYVGFSSMEISLKLEKALASVDDSSPNEKIKYTPVMFARFTMVARNKDTGKAIQINPLRLESHDEKKLFKITEEIKREKTLLSKKDLVKNPPNQEESRIMHNLWIEAKKYQDNKYNASFISKDFVWLDSTKMNSVHVCFPQERNIHNKVFGGFLMRMGHELAYANACMFSGTIPESKSLDDFSFTKPVNIGSILRLTSQVVYSSRFVDSSSKLLSSTEKGELTESHVNSFQVAVIADVLNPKTESIEHTNTFHFSFATNKPIKRVIPRTYEDMVKYIEGRRRNKIGNFISNLHKNNT</sequence>
<dbReference type="STRING" id="133385.A0A2T9YF71"/>
<dbReference type="AlphaFoldDB" id="A0A2T9YF71"/>
<dbReference type="SUPFAM" id="SSF54637">
    <property type="entry name" value="Thioesterase/thiol ester dehydrase-isomerase"/>
    <property type="match status" value="2"/>
</dbReference>
<dbReference type="InterPro" id="IPR033120">
    <property type="entry name" value="HOTDOG_ACOT"/>
</dbReference>
<dbReference type="Proteomes" id="UP000245383">
    <property type="component" value="Unassembled WGS sequence"/>
</dbReference>
<reference evidence="6 7" key="1">
    <citation type="journal article" date="2018" name="MBio">
        <title>Comparative Genomics Reveals the Core Gene Toolbox for the Fungus-Insect Symbiosis.</title>
        <authorList>
            <person name="Wang Y."/>
            <person name="Stata M."/>
            <person name="Wang W."/>
            <person name="Stajich J.E."/>
            <person name="White M.M."/>
            <person name="Moncalvo J.M."/>
        </authorList>
    </citation>
    <scope>NUCLEOTIDE SEQUENCE [LARGE SCALE GENOMIC DNA]</scope>
    <source>
        <strain evidence="6 7">SWE-8-4</strain>
    </source>
</reference>
<comment type="similarity">
    <text evidence="1">Belongs to the acyl coenzyme A hydrolase family.</text>
</comment>